<sequence>MPRPYPRLRGAAVTLLAAAAAALPLTALTAAPAAAQAADPAVEWSNYEKITLTKNVGEPVDLAVLPDRRVLHTARNGDVRLTDPATGVTRVVNSLPVYANSEDGLQTIAIDPEFAENRWVYVYYAPRTMTAPYPETTPAGSAPNSLPAGADESYWDQWKGYNQLSRFKWTGDALDLGTEQVILKVEVQRGQCCHVAGDIDWDADGNLYLSTGDNTPAGTPGANGYAPNNDAPGMNPGFDARRGSGNTNDLRGKILRITVAEDGSYTVPEGNLFAPGTTGTRPEIYVMGLRNPFRIDVDPASGAVMWGDYGPDAGTANPQRGPMGYVEWQSTTRAINAGWPYCHGPNANYNNWDFATATPREWFDCTQPRNTSRWNTGLTDLPPATAPQLYYGDQDSHQPWPELTAFGAGTGQGPMGGPLYRFDAENPSPTKFPSHWDGKAFFGEFSQDYVAAFTIPDPDGDVTAIEDVLPNAALTTLAQPLWDNPMDLEFGPDGSLYVLDYGDGFFRQNPDSGLYRVDYAEGNKTPTARISATPTSGHSPLEVSFSGAESSDPEGSALTYEWDFDGDGTFDATGVQAQHTYVDNGQFAARLRVTDPSGKVGLSSVEITVGNTAPTVEISVPDGGFFDWGDAIPYEVTVTDPEDGTSIVCSRVSWTFGLGHNQHAHPVNSGTGCSGGVPTPADAGHGETENVFGVLGVSYRDGGANGVPGATGSTQVVLNPKLLEAEHADDSSGTEVTDDGSASGLRAVTSLDAGDWLAYDPVNLTGIGGLAVRASGEGTLSLRWNSPGAEPFATAAIPAGTGWQHVNLALGAPPQGTGTLYVTSSGGVVLDSLTFAGDGVADVTPPAVSATLNPAQPNGENGWYRTGNVTLAVTATDNGTVSSRQYSLNGGATWTNTNNQGVATISAEGDHTVLYRAIDNGGNVSEPGQVGVRIDRTEPAVTLGGVEQTAYGDSATITPAFSATDGLSGVGSVSATLDGAPVTSGAEIGLWRLPLGEHTLVVTAKDRAGNTASTSVTFSTGTSFADVSALLGRFTAEGSVTKASAVTLDRQLSSAQRHAEAGRIADAADALQRFAAQAADPKRVVTAEAREVLVRDAEALIAALSAPAG</sequence>
<protein>
    <submittedName>
        <fullName evidence="4">Glycosyl hydrolase</fullName>
    </submittedName>
</protein>
<dbReference type="PROSITE" id="PS51318">
    <property type="entry name" value="TAT"/>
    <property type="match status" value="1"/>
</dbReference>
<dbReference type="PROSITE" id="PS51175">
    <property type="entry name" value="CBM6"/>
    <property type="match status" value="1"/>
</dbReference>
<dbReference type="InterPro" id="IPR058094">
    <property type="entry name" value="Ig-like_OmpL47-like"/>
</dbReference>
<evidence type="ECO:0000256" key="3">
    <source>
        <dbReference type="SAM" id="SignalP"/>
    </source>
</evidence>
<dbReference type="InterPro" id="IPR005084">
    <property type="entry name" value="CBM6"/>
</dbReference>
<dbReference type="CDD" id="cd04084">
    <property type="entry name" value="CBM6_xylanase-like"/>
    <property type="match status" value="1"/>
</dbReference>
<feature type="compositionally biased region" description="Polar residues" evidence="2">
    <location>
        <begin position="526"/>
        <end position="538"/>
    </location>
</feature>
<keyword evidence="1 3" id="KW-0732">Signal</keyword>
<organism evidence="4 5">
    <name type="scientific">Prauserella muralis</name>
    <dbReference type="NCBI Taxonomy" id="588067"/>
    <lineage>
        <taxon>Bacteria</taxon>
        <taxon>Bacillati</taxon>
        <taxon>Actinomycetota</taxon>
        <taxon>Actinomycetes</taxon>
        <taxon>Pseudonocardiales</taxon>
        <taxon>Pseudonocardiaceae</taxon>
        <taxon>Prauserella</taxon>
    </lineage>
</organism>
<evidence type="ECO:0000313" key="4">
    <source>
        <dbReference type="EMBL" id="PXY27727.1"/>
    </source>
</evidence>
<dbReference type="OrthoDB" id="8217716at2"/>
<dbReference type="InterPro" id="IPR054470">
    <property type="entry name" value="FIMAH_dom"/>
</dbReference>
<dbReference type="SUPFAM" id="SSF50952">
    <property type="entry name" value="Soluble quinoprotein glucose dehydrogenase"/>
    <property type="match status" value="1"/>
</dbReference>
<dbReference type="AlphaFoldDB" id="A0A2V4B130"/>
<dbReference type="GO" id="GO:0030246">
    <property type="term" value="F:carbohydrate binding"/>
    <property type="evidence" value="ECO:0007669"/>
    <property type="project" value="InterPro"/>
</dbReference>
<evidence type="ECO:0000256" key="1">
    <source>
        <dbReference type="ARBA" id="ARBA00022729"/>
    </source>
</evidence>
<proteinExistence type="predicted"/>
<dbReference type="Pfam" id="PF07995">
    <property type="entry name" value="GSDH"/>
    <property type="match status" value="1"/>
</dbReference>
<dbReference type="Pfam" id="PF22888">
    <property type="entry name" value="FIMAH"/>
    <property type="match status" value="1"/>
</dbReference>
<dbReference type="InterPro" id="IPR013783">
    <property type="entry name" value="Ig-like_fold"/>
</dbReference>
<dbReference type="InterPro" id="IPR006584">
    <property type="entry name" value="Cellulose-bd_IV"/>
</dbReference>
<accession>A0A2V4B130</accession>
<dbReference type="GO" id="GO:0005975">
    <property type="term" value="P:carbohydrate metabolic process"/>
    <property type="evidence" value="ECO:0007669"/>
    <property type="project" value="UniProtKB-ARBA"/>
</dbReference>
<keyword evidence="4" id="KW-0378">Hydrolase</keyword>
<dbReference type="SMART" id="SM00089">
    <property type="entry name" value="PKD"/>
    <property type="match status" value="1"/>
</dbReference>
<dbReference type="InterPro" id="IPR035986">
    <property type="entry name" value="PKD_dom_sf"/>
</dbReference>
<evidence type="ECO:0000256" key="2">
    <source>
        <dbReference type="SAM" id="MobiDB-lite"/>
    </source>
</evidence>
<dbReference type="InterPro" id="IPR012938">
    <property type="entry name" value="Glc/Sorbosone_DH"/>
</dbReference>
<dbReference type="SMART" id="SM00606">
    <property type="entry name" value="CBD_IV"/>
    <property type="match status" value="1"/>
</dbReference>
<dbReference type="InterPro" id="IPR006311">
    <property type="entry name" value="TAT_signal"/>
</dbReference>
<feature type="chain" id="PRO_5043579480" evidence="3">
    <location>
        <begin position="38"/>
        <end position="1109"/>
    </location>
</feature>
<feature type="region of interest" description="Disordered" evidence="2">
    <location>
        <begin position="526"/>
        <end position="557"/>
    </location>
</feature>
<dbReference type="Proteomes" id="UP000249915">
    <property type="component" value="Unassembled WGS sequence"/>
</dbReference>
<keyword evidence="5" id="KW-1185">Reference proteome</keyword>
<dbReference type="SUPFAM" id="SSF49785">
    <property type="entry name" value="Galactose-binding domain-like"/>
    <property type="match status" value="1"/>
</dbReference>
<dbReference type="InterPro" id="IPR000601">
    <property type="entry name" value="PKD_dom"/>
</dbReference>
<dbReference type="PANTHER" id="PTHR19328:SF75">
    <property type="entry name" value="ALDOSE SUGAR DEHYDROGENASE YLII"/>
    <property type="match status" value="1"/>
</dbReference>
<dbReference type="InterPro" id="IPR011041">
    <property type="entry name" value="Quinoprot_gluc/sorb_DH_b-prop"/>
</dbReference>
<reference evidence="4 5" key="1">
    <citation type="submission" date="2016-07" db="EMBL/GenBank/DDBJ databases">
        <title>Draft genome sequence of Prauserella muralis DSM 45305, isolated from a mould-covered wall in an indoor environment.</title>
        <authorList>
            <person name="Ruckert C."/>
            <person name="Albersmeier A."/>
            <person name="Jiang C.-L."/>
            <person name="Jiang Y."/>
            <person name="Kalinowski J."/>
            <person name="Schneider O."/>
            <person name="Winkler A."/>
            <person name="Zotchev S.B."/>
        </authorList>
    </citation>
    <scope>NUCLEOTIDE SEQUENCE [LARGE SCALE GENOMIC DNA]</scope>
    <source>
        <strain evidence="4 5">DSM 45305</strain>
    </source>
</reference>
<dbReference type="Gene3D" id="2.60.40.10">
    <property type="entry name" value="Immunoglobulins"/>
    <property type="match status" value="2"/>
</dbReference>
<dbReference type="InterPro" id="IPR011042">
    <property type="entry name" value="6-blade_b-propeller_TolB-like"/>
</dbReference>
<feature type="signal peptide" evidence="3">
    <location>
        <begin position="1"/>
        <end position="37"/>
    </location>
</feature>
<dbReference type="PROSITE" id="PS50093">
    <property type="entry name" value="PKD"/>
    <property type="match status" value="1"/>
</dbReference>
<dbReference type="SUPFAM" id="SSF49299">
    <property type="entry name" value="PKD domain"/>
    <property type="match status" value="1"/>
</dbReference>
<dbReference type="Pfam" id="PF03422">
    <property type="entry name" value="CBM_6"/>
    <property type="match status" value="1"/>
</dbReference>
<dbReference type="InterPro" id="IPR022409">
    <property type="entry name" value="PKD/Chitinase_dom"/>
</dbReference>
<dbReference type="GO" id="GO:0016787">
    <property type="term" value="F:hydrolase activity"/>
    <property type="evidence" value="ECO:0007669"/>
    <property type="project" value="UniProtKB-KW"/>
</dbReference>
<dbReference type="Pfam" id="PF18911">
    <property type="entry name" value="PKD_4"/>
    <property type="match status" value="1"/>
</dbReference>
<dbReference type="NCBIfam" id="NF047446">
    <property type="entry name" value="barrel_OmpL47"/>
    <property type="match status" value="1"/>
</dbReference>
<name>A0A2V4B130_9PSEU</name>
<dbReference type="InterPro" id="IPR008979">
    <property type="entry name" value="Galactose-bd-like_sf"/>
</dbReference>
<gene>
    <name evidence="4" type="ORF">BAY60_15185</name>
</gene>
<dbReference type="PANTHER" id="PTHR19328">
    <property type="entry name" value="HEDGEHOG-INTERACTING PROTEIN"/>
    <property type="match status" value="1"/>
</dbReference>
<dbReference type="Gene3D" id="2.60.120.260">
    <property type="entry name" value="Galactose-binding domain-like"/>
    <property type="match status" value="1"/>
</dbReference>
<dbReference type="Gene3D" id="2.120.10.30">
    <property type="entry name" value="TolB, C-terminal domain"/>
    <property type="match status" value="1"/>
</dbReference>
<dbReference type="EMBL" id="MASW01000002">
    <property type="protein sequence ID" value="PXY27727.1"/>
    <property type="molecule type" value="Genomic_DNA"/>
</dbReference>
<comment type="caution">
    <text evidence="4">The sequence shown here is derived from an EMBL/GenBank/DDBJ whole genome shotgun (WGS) entry which is preliminary data.</text>
</comment>
<dbReference type="CDD" id="cd00146">
    <property type="entry name" value="PKD"/>
    <property type="match status" value="1"/>
</dbReference>
<evidence type="ECO:0000313" key="5">
    <source>
        <dbReference type="Proteomes" id="UP000249915"/>
    </source>
</evidence>
<dbReference type="RefSeq" id="WP_112281737.1">
    <property type="nucleotide sequence ID" value="NZ_MASW01000002.1"/>
</dbReference>